<sequence length="350" mass="40965">MQYSRLSPVFVLLLMLSIALYYNVQVNATTDAQQKLPKTGNLVSNFKVPKASDSKKAPKSTKGGCQPHLNVAFLKVHKCASTTVSHVIFRFGHEHDLLVALPAKTDCDIIGHFGVIRDEDYEPPPGGRRWNLFTHHAMYNRSRFRQLMDPDTRYITILRDPLQRLQSAFQYHKFETRFPGMKKETANGTAYITTYLKKPSFWDLQFIPHENIIDRENFCFRNCMSRDLGLQKKDYDNHTAVQAFVQGIENDFTTVMIMEYLPESLVLLKRRMCWTLRDILYDSSSWVKKSTYSLQSVFTREMVENFERHNHADVVLYARFKELFLKQIKEEGVGFKEEVKHFKRVNDKEK</sequence>
<reference evidence="12" key="1">
    <citation type="submission" date="2025-08" db="UniProtKB">
        <authorList>
            <consortium name="RefSeq"/>
        </authorList>
    </citation>
    <scope>IDENTIFICATION</scope>
    <source>
        <tissue evidence="12">Gonad</tissue>
    </source>
</reference>
<keyword evidence="11" id="KW-1185">Reference proteome</keyword>
<dbReference type="GO" id="GO:0009247">
    <property type="term" value="P:glycolipid biosynthetic process"/>
    <property type="evidence" value="ECO:0007669"/>
    <property type="project" value="InterPro"/>
</dbReference>
<evidence type="ECO:0000313" key="11">
    <source>
        <dbReference type="Proteomes" id="UP000515135"/>
    </source>
</evidence>
<dbReference type="KEGG" id="bbel:109486463"/>
<evidence type="ECO:0000313" key="12">
    <source>
        <dbReference type="RefSeq" id="XP_019645851.1"/>
    </source>
</evidence>
<evidence type="ECO:0000256" key="8">
    <source>
        <dbReference type="ARBA" id="ARBA00023136"/>
    </source>
</evidence>
<dbReference type="Proteomes" id="UP000515135">
    <property type="component" value="Unplaced"/>
</dbReference>
<evidence type="ECO:0000256" key="9">
    <source>
        <dbReference type="ARBA" id="ARBA00023180"/>
    </source>
</evidence>
<keyword evidence="7" id="KW-0333">Golgi apparatus</keyword>
<evidence type="ECO:0000256" key="2">
    <source>
        <dbReference type="ARBA" id="ARBA00008124"/>
    </source>
</evidence>
<feature type="signal peptide" evidence="10">
    <location>
        <begin position="1"/>
        <end position="21"/>
    </location>
</feature>
<dbReference type="PANTHER" id="PTHR14647:SF87">
    <property type="entry name" value="PUTATIVE-RELATED"/>
    <property type="match status" value="1"/>
</dbReference>
<dbReference type="InterPro" id="IPR009729">
    <property type="entry name" value="Gal-3-0_sulfotransfrase"/>
</dbReference>
<comment type="subcellular location">
    <subcellularLocation>
        <location evidence="1">Golgi apparatus membrane</location>
        <topology evidence="1">Single-pass type II membrane protein</topology>
    </subcellularLocation>
</comment>
<evidence type="ECO:0000256" key="10">
    <source>
        <dbReference type="SAM" id="SignalP"/>
    </source>
</evidence>
<keyword evidence="5" id="KW-0735">Signal-anchor</keyword>
<evidence type="ECO:0000256" key="1">
    <source>
        <dbReference type="ARBA" id="ARBA00004323"/>
    </source>
</evidence>
<feature type="chain" id="PRO_5028425130" evidence="10">
    <location>
        <begin position="22"/>
        <end position="350"/>
    </location>
</feature>
<dbReference type="PANTHER" id="PTHR14647">
    <property type="entry name" value="GALACTOSE-3-O-SULFOTRANSFERASE"/>
    <property type="match status" value="1"/>
</dbReference>
<dbReference type="RefSeq" id="XP_019645851.1">
    <property type="nucleotide sequence ID" value="XM_019790292.1"/>
</dbReference>
<gene>
    <name evidence="12" type="primary">LOC109486463</name>
</gene>
<evidence type="ECO:0000256" key="6">
    <source>
        <dbReference type="ARBA" id="ARBA00022989"/>
    </source>
</evidence>
<dbReference type="Gene3D" id="3.40.50.300">
    <property type="entry name" value="P-loop containing nucleotide triphosphate hydrolases"/>
    <property type="match status" value="1"/>
</dbReference>
<name>A0A6P5AV64_BRABE</name>
<keyword evidence="10" id="KW-0732">Signal</keyword>
<protein>
    <submittedName>
        <fullName evidence="12">Galactosylceramide sulfotransferase-like</fullName>
    </submittedName>
</protein>
<evidence type="ECO:0000256" key="5">
    <source>
        <dbReference type="ARBA" id="ARBA00022968"/>
    </source>
</evidence>
<proteinExistence type="inferred from homology"/>
<accession>A0A6P5AV64</accession>
<evidence type="ECO:0000256" key="4">
    <source>
        <dbReference type="ARBA" id="ARBA00022692"/>
    </source>
</evidence>
<dbReference type="OrthoDB" id="10040043at2759"/>
<keyword evidence="4" id="KW-0812">Transmembrane</keyword>
<keyword evidence="3" id="KW-0808">Transferase</keyword>
<dbReference type="GO" id="GO:0001733">
    <property type="term" value="F:galactosylceramide sulfotransferase activity"/>
    <property type="evidence" value="ECO:0007669"/>
    <property type="project" value="InterPro"/>
</dbReference>
<dbReference type="GO" id="GO:0000139">
    <property type="term" value="C:Golgi membrane"/>
    <property type="evidence" value="ECO:0007669"/>
    <property type="project" value="UniProtKB-SubCell"/>
</dbReference>
<keyword evidence="6" id="KW-1133">Transmembrane helix</keyword>
<evidence type="ECO:0000256" key="3">
    <source>
        <dbReference type="ARBA" id="ARBA00022679"/>
    </source>
</evidence>
<dbReference type="GeneID" id="109486463"/>
<keyword evidence="9" id="KW-0325">Glycoprotein</keyword>
<dbReference type="Pfam" id="PF06990">
    <property type="entry name" value="Gal-3-0_sulfotr"/>
    <property type="match status" value="1"/>
</dbReference>
<dbReference type="SUPFAM" id="SSF52540">
    <property type="entry name" value="P-loop containing nucleoside triphosphate hydrolases"/>
    <property type="match status" value="1"/>
</dbReference>
<comment type="similarity">
    <text evidence="2">Belongs to the galactose-3-O-sulfotransferase family.</text>
</comment>
<evidence type="ECO:0000256" key="7">
    <source>
        <dbReference type="ARBA" id="ARBA00023034"/>
    </source>
</evidence>
<dbReference type="InterPro" id="IPR027417">
    <property type="entry name" value="P-loop_NTPase"/>
</dbReference>
<keyword evidence="8" id="KW-0472">Membrane</keyword>
<organism evidence="11 12">
    <name type="scientific">Branchiostoma belcheri</name>
    <name type="common">Amphioxus</name>
    <dbReference type="NCBI Taxonomy" id="7741"/>
    <lineage>
        <taxon>Eukaryota</taxon>
        <taxon>Metazoa</taxon>
        <taxon>Chordata</taxon>
        <taxon>Cephalochordata</taxon>
        <taxon>Leptocardii</taxon>
        <taxon>Amphioxiformes</taxon>
        <taxon>Branchiostomatidae</taxon>
        <taxon>Branchiostoma</taxon>
    </lineage>
</organism>
<dbReference type="AlphaFoldDB" id="A0A6P5AV64"/>